<dbReference type="InterPro" id="IPR006912">
    <property type="entry name" value="Harbinger_derived_prot"/>
</dbReference>
<dbReference type="OrthoDB" id="119179at2759"/>
<dbReference type="EMBL" id="ANJA01001019">
    <property type="protein sequence ID" value="ETO80198.1"/>
    <property type="molecule type" value="Genomic_DNA"/>
</dbReference>
<reference evidence="1 2" key="1">
    <citation type="submission" date="2013-11" db="EMBL/GenBank/DDBJ databases">
        <title>The Genome Sequence of Phytophthora parasitica P1976.</title>
        <authorList>
            <consortium name="The Broad Institute Genomics Platform"/>
            <person name="Russ C."/>
            <person name="Tyler B."/>
            <person name="Panabieres F."/>
            <person name="Shan W."/>
            <person name="Tripathy S."/>
            <person name="Grunwald N."/>
            <person name="Machado M."/>
            <person name="Johnson C.S."/>
            <person name="Walker B."/>
            <person name="Young S."/>
            <person name="Zeng Q."/>
            <person name="Gargeya S."/>
            <person name="Fitzgerald M."/>
            <person name="Haas B."/>
            <person name="Abouelleil A."/>
            <person name="Allen A.W."/>
            <person name="Alvarado L."/>
            <person name="Arachchi H.M."/>
            <person name="Berlin A.M."/>
            <person name="Chapman S.B."/>
            <person name="Gainer-Dewar J."/>
            <person name="Goldberg J."/>
            <person name="Griggs A."/>
            <person name="Gujja S."/>
            <person name="Hansen M."/>
            <person name="Howarth C."/>
            <person name="Imamovic A."/>
            <person name="Ireland A."/>
            <person name="Larimer J."/>
            <person name="McCowan C."/>
            <person name="Murphy C."/>
            <person name="Pearson M."/>
            <person name="Poon T.W."/>
            <person name="Priest M."/>
            <person name="Roberts A."/>
            <person name="Saif S."/>
            <person name="Shea T."/>
            <person name="Sisk P."/>
            <person name="Sykes S."/>
            <person name="Wortman J."/>
            <person name="Nusbaum C."/>
            <person name="Birren B."/>
        </authorList>
    </citation>
    <scope>NUCLEOTIDE SEQUENCE [LARGE SCALE GENOMIC DNA]</scope>
    <source>
        <strain evidence="1 2">P1976</strain>
    </source>
</reference>
<proteinExistence type="predicted"/>
<dbReference type="Proteomes" id="UP000028582">
    <property type="component" value="Unassembled WGS sequence"/>
</dbReference>
<organism evidence="1 2">
    <name type="scientific">Phytophthora nicotianae P1976</name>
    <dbReference type="NCBI Taxonomy" id="1317066"/>
    <lineage>
        <taxon>Eukaryota</taxon>
        <taxon>Sar</taxon>
        <taxon>Stramenopiles</taxon>
        <taxon>Oomycota</taxon>
        <taxon>Peronosporomycetes</taxon>
        <taxon>Peronosporales</taxon>
        <taxon>Peronosporaceae</taxon>
        <taxon>Phytophthora</taxon>
    </lineage>
</organism>
<protein>
    <recommendedName>
        <fullName evidence="3">DDE Tnp4 domain-containing protein</fullName>
    </recommendedName>
</protein>
<evidence type="ECO:0000313" key="1">
    <source>
        <dbReference type="EMBL" id="ETO80198.1"/>
    </source>
</evidence>
<accession>A0A081AMT7</accession>
<dbReference type="PANTHER" id="PTHR47150:SF7">
    <property type="entry name" value="NUCLEASE"/>
    <property type="match status" value="1"/>
</dbReference>
<comment type="caution">
    <text evidence="1">The sequence shown here is derived from an EMBL/GenBank/DDBJ whole genome shotgun (WGS) entry which is preliminary data.</text>
</comment>
<sequence>MRRFLYLRVVSAVETHDCYFQQRRDATGNLRFSAFQNCTAVIRQLAYGMPADAVDEYVRIAQTTAIKSLKKFCTAVDDVFGEEYLHAPTAADVERRLAMHNKRGFVDMLDSLDCMRWAWKNCPTAWQDSTQARNKNLQLFWKQSYRAIYGSGTHFFGMPGSHIDINVLDRSDLFSRISNMTAPPCDYVINGNSYDIGYYLADGIYPPRAALVQTISNPTDNKQRCCAISQEVARKDVERGFGVLQSRWAIVKGPARFWSHKDLCMNMQACIILHNMIVELKTNEGRICHTSTTTLLHLTRHERLPTI</sequence>
<dbReference type="Pfam" id="PF04827">
    <property type="entry name" value="Plant_tran"/>
    <property type="match status" value="1"/>
</dbReference>
<evidence type="ECO:0008006" key="3">
    <source>
        <dbReference type="Google" id="ProtNLM"/>
    </source>
</evidence>
<name>A0A081AMT7_PHYNI</name>
<dbReference type="PANTHER" id="PTHR47150">
    <property type="entry name" value="OS12G0169200 PROTEIN"/>
    <property type="match status" value="1"/>
</dbReference>
<gene>
    <name evidence="1" type="ORF">F444_05241</name>
</gene>
<evidence type="ECO:0000313" key="2">
    <source>
        <dbReference type="Proteomes" id="UP000028582"/>
    </source>
</evidence>
<dbReference type="AlphaFoldDB" id="A0A081AMT7"/>